<dbReference type="AlphaFoldDB" id="A0A8T3C600"/>
<evidence type="ECO:0000313" key="3">
    <source>
        <dbReference type="Proteomes" id="UP000829196"/>
    </source>
</evidence>
<proteinExistence type="predicted"/>
<protein>
    <submittedName>
        <fullName evidence="2">Uncharacterized protein</fullName>
    </submittedName>
</protein>
<reference evidence="2" key="1">
    <citation type="journal article" date="2022" name="Front. Genet.">
        <title>Chromosome-Scale Assembly of the Dendrobium nobile Genome Provides Insights Into the Molecular Mechanism of the Biosynthesis of the Medicinal Active Ingredient of Dendrobium.</title>
        <authorList>
            <person name="Xu Q."/>
            <person name="Niu S.-C."/>
            <person name="Li K.-L."/>
            <person name="Zheng P.-J."/>
            <person name="Zhang X.-J."/>
            <person name="Jia Y."/>
            <person name="Liu Y."/>
            <person name="Niu Y.-X."/>
            <person name="Yu L.-H."/>
            <person name="Chen D.-F."/>
            <person name="Zhang G.-Q."/>
        </authorList>
    </citation>
    <scope>NUCLEOTIDE SEQUENCE</scope>
    <source>
        <tissue evidence="2">Leaf</tissue>
    </source>
</reference>
<dbReference type="Proteomes" id="UP000829196">
    <property type="component" value="Unassembled WGS sequence"/>
</dbReference>
<comment type="caution">
    <text evidence="2">The sequence shown here is derived from an EMBL/GenBank/DDBJ whole genome shotgun (WGS) entry which is preliminary data.</text>
</comment>
<keyword evidence="3" id="KW-1185">Reference proteome</keyword>
<keyword evidence="1" id="KW-0472">Membrane</keyword>
<accession>A0A8T3C600</accession>
<evidence type="ECO:0000256" key="1">
    <source>
        <dbReference type="SAM" id="Phobius"/>
    </source>
</evidence>
<dbReference type="EMBL" id="JAGYWB010000004">
    <property type="protein sequence ID" value="KAI0525235.1"/>
    <property type="molecule type" value="Genomic_DNA"/>
</dbReference>
<evidence type="ECO:0000313" key="2">
    <source>
        <dbReference type="EMBL" id="KAI0525235.1"/>
    </source>
</evidence>
<keyword evidence="1" id="KW-0812">Transmembrane</keyword>
<name>A0A8T3C600_DENNO</name>
<sequence>MSGGFYFMKRKQFLSLEVSWPTIEVYVTGLFSGSAIMMKYEGFASENDVDIKSDYIEVYDGELSLFNVGVGVGLGIGLTICLCIGGGTGLLLRTYKTIARNCKGLL</sequence>
<keyword evidence="1" id="KW-1133">Transmembrane helix</keyword>
<feature type="transmembrane region" description="Helical" evidence="1">
    <location>
        <begin position="68"/>
        <end position="92"/>
    </location>
</feature>
<organism evidence="2 3">
    <name type="scientific">Dendrobium nobile</name>
    <name type="common">Orchid</name>
    <dbReference type="NCBI Taxonomy" id="94219"/>
    <lineage>
        <taxon>Eukaryota</taxon>
        <taxon>Viridiplantae</taxon>
        <taxon>Streptophyta</taxon>
        <taxon>Embryophyta</taxon>
        <taxon>Tracheophyta</taxon>
        <taxon>Spermatophyta</taxon>
        <taxon>Magnoliopsida</taxon>
        <taxon>Liliopsida</taxon>
        <taxon>Asparagales</taxon>
        <taxon>Orchidaceae</taxon>
        <taxon>Epidendroideae</taxon>
        <taxon>Malaxideae</taxon>
        <taxon>Dendrobiinae</taxon>
        <taxon>Dendrobium</taxon>
    </lineage>
</organism>
<gene>
    <name evidence="2" type="ORF">KFK09_004628</name>
</gene>
<dbReference type="OrthoDB" id="2016101at2759"/>